<dbReference type="OrthoDB" id="3235454at2759"/>
<accession>A0A0C3GF70</accession>
<name>A0A0C3GF70_PILCF</name>
<gene>
    <name evidence="2" type="ORF">PILCRDRAFT_766095</name>
</gene>
<dbReference type="InParanoid" id="A0A0C3GF70"/>
<evidence type="ECO:0000313" key="3">
    <source>
        <dbReference type="Proteomes" id="UP000054166"/>
    </source>
</evidence>
<reference evidence="2 3" key="1">
    <citation type="submission" date="2014-04" db="EMBL/GenBank/DDBJ databases">
        <authorList>
            <consortium name="DOE Joint Genome Institute"/>
            <person name="Kuo A."/>
            <person name="Tarkka M."/>
            <person name="Buscot F."/>
            <person name="Kohler A."/>
            <person name="Nagy L.G."/>
            <person name="Floudas D."/>
            <person name="Copeland A."/>
            <person name="Barry K.W."/>
            <person name="Cichocki N."/>
            <person name="Veneault-Fourrey C."/>
            <person name="LaButti K."/>
            <person name="Lindquist E.A."/>
            <person name="Lipzen A."/>
            <person name="Lundell T."/>
            <person name="Morin E."/>
            <person name="Murat C."/>
            <person name="Sun H."/>
            <person name="Tunlid A."/>
            <person name="Henrissat B."/>
            <person name="Grigoriev I.V."/>
            <person name="Hibbett D.S."/>
            <person name="Martin F."/>
            <person name="Nordberg H.P."/>
            <person name="Cantor M.N."/>
            <person name="Hua S.X."/>
        </authorList>
    </citation>
    <scope>NUCLEOTIDE SEQUENCE [LARGE SCALE GENOMIC DNA]</scope>
    <source>
        <strain evidence="2 3">F 1598</strain>
    </source>
</reference>
<sequence length="166" mass="19060">MANPSRQKSQKRVTIQHHSQQNDEEYEDDIPMSQQSMTSSDAGIMAAVAQQMQASKEKKKKEKTKKFFQLAERELDKCRYGFDQTRTKLFESFVSSYATSEDDIRKLWVLIGEEQKLLLDLAIRQHTLATSQSLEIEKGQLAGMANVKRACEDFKTLVDELTVNVH</sequence>
<organism evidence="2 3">
    <name type="scientific">Piloderma croceum (strain F 1598)</name>
    <dbReference type="NCBI Taxonomy" id="765440"/>
    <lineage>
        <taxon>Eukaryota</taxon>
        <taxon>Fungi</taxon>
        <taxon>Dikarya</taxon>
        <taxon>Basidiomycota</taxon>
        <taxon>Agaricomycotina</taxon>
        <taxon>Agaricomycetes</taxon>
        <taxon>Agaricomycetidae</taxon>
        <taxon>Atheliales</taxon>
        <taxon>Atheliaceae</taxon>
        <taxon>Piloderma</taxon>
    </lineage>
</organism>
<evidence type="ECO:0000313" key="2">
    <source>
        <dbReference type="EMBL" id="KIM90329.1"/>
    </source>
</evidence>
<protein>
    <submittedName>
        <fullName evidence="2">Uncharacterized protein</fullName>
    </submittedName>
</protein>
<reference evidence="3" key="2">
    <citation type="submission" date="2015-01" db="EMBL/GenBank/DDBJ databases">
        <title>Evolutionary Origins and Diversification of the Mycorrhizal Mutualists.</title>
        <authorList>
            <consortium name="DOE Joint Genome Institute"/>
            <consortium name="Mycorrhizal Genomics Consortium"/>
            <person name="Kohler A."/>
            <person name="Kuo A."/>
            <person name="Nagy L.G."/>
            <person name="Floudas D."/>
            <person name="Copeland A."/>
            <person name="Barry K.W."/>
            <person name="Cichocki N."/>
            <person name="Veneault-Fourrey C."/>
            <person name="LaButti K."/>
            <person name="Lindquist E.A."/>
            <person name="Lipzen A."/>
            <person name="Lundell T."/>
            <person name="Morin E."/>
            <person name="Murat C."/>
            <person name="Riley R."/>
            <person name="Ohm R."/>
            <person name="Sun H."/>
            <person name="Tunlid A."/>
            <person name="Henrissat B."/>
            <person name="Grigoriev I.V."/>
            <person name="Hibbett D.S."/>
            <person name="Martin F."/>
        </authorList>
    </citation>
    <scope>NUCLEOTIDE SEQUENCE [LARGE SCALE GENOMIC DNA]</scope>
    <source>
        <strain evidence="3">F 1598</strain>
    </source>
</reference>
<dbReference type="AlphaFoldDB" id="A0A0C3GF70"/>
<feature type="region of interest" description="Disordered" evidence="1">
    <location>
        <begin position="1"/>
        <end position="38"/>
    </location>
</feature>
<dbReference type="EMBL" id="KN832973">
    <property type="protein sequence ID" value="KIM90329.1"/>
    <property type="molecule type" value="Genomic_DNA"/>
</dbReference>
<dbReference type="HOGENOM" id="CLU_132753_0_0_1"/>
<evidence type="ECO:0000256" key="1">
    <source>
        <dbReference type="SAM" id="MobiDB-lite"/>
    </source>
</evidence>
<proteinExistence type="predicted"/>
<keyword evidence="3" id="KW-1185">Reference proteome</keyword>
<dbReference type="Proteomes" id="UP000054166">
    <property type="component" value="Unassembled WGS sequence"/>
</dbReference>